<dbReference type="GO" id="GO:0030420">
    <property type="term" value="P:establishment of competence for transformation"/>
    <property type="evidence" value="ECO:0007669"/>
    <property type="project" value="InterPro"/>
</dbReference>
<reference evidence="1" key="1">
    <citation type="submission" date="2016-02" db="EMBL/GenBank/DDBJ databases">
        <title>Genomic sequence of a clinical Staphylococcus hominis isolate.</title>
        <authorList>
            <person name="McClure J.M."/>
            <person name="Zhang K."/>
        </authorList>
    </citation>
    <scope>NUCLEOTIDE SEQUENCE</scope>
    <source>
        <strain evidence="1">C34847</strain>
    </source>
</reference>
<evidence type="ECO:0000313" key="1">
    <source>
        <dbReference type="EMBL" id="AVI07034.1"/>
    </source>
</evidence>
<proteinExistence type="predicted"/>
<organism evidence="1">
    <name type="scientific">Staphylococcus hominis</name>
    <dbReference type="NCBI Taxonomy" id="1290"/>
    <lineage>
        <taxon>Bacteria</taxon>
        <taxon>Bacillati</taxon>
        <taxon>Bacillota</taxon>
        <taxon>Bacilli</taxon>
        <taxon>Bacillales</taxon>
        <taxon>Staphylococcaceae</taxon>
        <taxon>Staphylococcus</taxon>
    </lineage>
</organism>
<evidence type="ECO:0000313" key="2">
    <source>
        <dbReference type="EMBL" id="MCM5672762.1"/>
    </source>
</evidence>
<dbReference type="EMBL" id="JAGHKT020000011">
    <property type="protein sequence ID" value="MCM5672762.1"/>
    <property type="molecule type" value="Genomic_DNA"/>
</dbReference>
<dbReference type="RefSeq" id="WP_017176364.1">
    <property type="nucleotide sequence ID" value="NZ_CABMJU010000067.1"/>
</dbReference>
<dbReference type="Pfam" id="PF06338">
    <property type="entry name" value="ComK"/>
    <property type="match status" value="1"/>
</dbReference>
<accession>A0A3S7GX30</accession>
<dbReference type="Proteomes" id="UP000665944">
    <property type="component" value="Unassembled WGS sequence"/>
</dbReference>
<protein>
    <submittedName>
        <fullName evidence="1">Competence protein ComK</fullName>
    </submittedName>
</protein>
<dbReference type="EMBL" id="CP014567">
    <property type="protein sequence ID" value="AVI07034.1"/>
    <property type="molecule type" value="Genomic_DNA"/>
</dbReference>
<reference evidence="2 3" key="2">
    <citation type="submission" date="2022-06" db="EMBL/GenBank/DDBJ databases">
        <title>Staphylococcus hominis ShoR14 genome sequence.</title>
        <authorList>
            <person name="Yeo C.C."/>
            <person name="Chew C.H."/>
            <person name="Che Hamzah A.M."/>
            <person name="Al-Trad E.I."/>
        </authorList>
    </citation>
    <scope>NUCLEOTIDE SEQUENCE [LARGE SCALE GENOMIC DNA]</scope>
    <source>
        <strain evidence="2 3">ShoR14</strain>
    </source>
</reference>
<evidence type="ECO:0000313" key="3">
    <source>
        <dbReference type="Proteomes" id="UP000665944"/>
    </source>
</evidence>
<gene>
    <name evidence="1" type="ORF">AZE34_09910</name>
    <name evidence="2" type="ORF">J7T32_008415</name>
</gene>
<dbReference type="InterPro" id="IPR010461">
    <property type="entry name" value="ComK"/>
</dbReference>
<name>A0A3S7GX30_STAHO</name>
<sequence>MLPHNTFDLLYIQTLEGSTIQTKCCFKTYDMILPFHIKKIVIYYLEQFNKSYTQQLKLAKRLLSINKLVPIYISKDVILFPIKHQRAPIQIYFNAQRIIGLTSSQNKTIITFDNSAQCVVDEPYILVYKKWQESILLAYLINKTTSFH</sequence>
<dbReference type="AlphaFoldDB" id="A0A3S7GX30"/>
<keyword evidence="3" id="KW-1185">Reference proteome</keyword>